<name>A0A410RWM0_CORCK</name>
<dbReference type="Proteomes" id="UP000288758">
    <property type="component" value="Chromosome"/>
</dbReference>
<reference evidence="2 3" key="1">
    <citation type="submission" date="2018-12" db="EMBL/GenBank/DDBJ databases">
        <title>Complete Genome Sequence of the Corallopyronin A producing Myxobacterium Corallococcus coralloides B035.</title>
        <authorList>
            <person name="Bouhired S.M."/>
            <person name="Rupp O."/>
            <person name="Blom J."/>
            <person name="Schaeberle T.F."/>
            <person name="Kehraus S."/>
            <person name="Schiefer A."/>
            <person name="Pfarr K."/>
            <person name="Goesmann A."/>
            <person name="Hoerauf A."/>
            <person name="Koenig G.M."/>
        </authorList>
    </citation>
    <scope>NUCLEOTIDE SEQUENCE [LARGE SCALE GENOMIC DNA]</scope>
    <source>
        <strain evidence="2 3">B035</strain>
    </source>
</reference>
<evidence type="ECO:0000313" key="3">
    <source>
        <dbReference type="Proteomes" id="UP000288758"/>
    </source>
</evidence>
<dbReference type="RefSeq" id="WP_128797920.1">
    <property type="nucleotide sequence ID" value="NZ_CP034669.1"/>
</dbReference>
<sequence length="97" mass="10508">MKRQKTLALAFSVGMMLAGCGPGAAPATETETTEDRVHAMAPPDSCDPDIDVGWCRITTDQVRCANGFYMYAYLTLDGWCSRYDACKNQGGPYVCGL</sequence>
<protein>
    <submittedName>
        <fullName evidence="2">Putative lipoprotein</fullName>
    </submittedName>
</protein>
<gene>
    <name evidence="2" type="ORF">EJ065_4773</name>
</gene>
<dbReference type="EMBL" id="CP034669">
    <property type="protein sequence ID" value="QAT86315.1"/>
    <property type="molecule type" value="Genomic_DNA"/>
</dbReference>
<feature type="chain" id="PRO_5019436846" evidence="1">
    <location>
        <begin position="28"/>
        <end position="97"/>
    </location>
</feature>
<feature type="signal peptide" evidence="1">
    <location>
        <begin position="1"/>
        <end position="27"/>
    </location>
</feature>
<evidence type="ECO:0000313" key="2">
    <source>
        <dbReference type="EMBL" id="QAT86315.1"/>
    </source>
</evidence>
<evidence type="ECO:0000256" key="1">
    <source>
        <dbReference type="SAM" id="SignalP"/>
    </source>
</evidence>
<keyword evidence="1" id="KW-0732">Signal</keyword>
<dbReference type="AlphaFoldDB" id="A0A410RWM0"/>
<dbReference type="PROSITE" id="PS51257">
    <property type="entry name" value="PROKAR_LIPOPROTEIN"/>
    <property type="match status" value="1"/>
</dbReference>
<organism evidence="2 3">
    <name type="scientific">Corallococcus coralloides</name>
    <name type="common">Myxococcus coralloides</name>
    <dbReference type="NCBI Taxonomy" id="184914"/>
    <lineage>
        <taxon>Bacteria</taxon>
        <taxon>Pseudomonadati</taxon>
        <taxon>Myxococcota</taxon>
        <taxon>Myxococcia</taxon>
        <taxon>Myxococcales</taxon>
        <taxon>Cystobacterineae</taxon>
        <taxon>Myxococcaceae</taxon>
        <taxon>Corallococcus</taxon>
    </lineage>
</organism>
<proteinExistence type="predicted"/>
<keyword evidence="2" id="KW-0449">Lipoprotein</keyword>
<accession>A0A410RWM0</accession>